<keyword evidence="3" id="KW-0165">Cleavage on pair of basic residues</keyword>
<evidence type="ECO:0000256" key="7">
    <source>
        <dbReference type="ARBA" id="ARBA00022837"/>
    </source>
</evidence>
<dbReference type="InterPro" id="IPR022398">
    <property type="entry name" value="Peptidase_S8_His-AS"/>
</dbReference>
<keyword evidence="7" id="KW-0106">Calcium</keyword>
<dbReference type="InterPro" id="IPR008979">
    <property type="entry name" value="Galactose-bd-like_sf"/>
</dbReference>
<organism evidence="12 13">
    <name type="scientific">Thelohanellus kitauei</name>
    <name type="common">Myxosporean</name>
    <dbReference type="NCBI Taxonomy" id="669202"/>
    <lineage>
        <taxon>Eukaryota</taxon>
        <taxon>Metazoa</taxon>
        <taxon>Cnidaria</taxon>
        <taxon>Myxozoa</taxon>
        <taxon>Myxosporea</taxon>
        <taxon>Bivalvulida</taxon>
        <taxon>Platysporina</taxon>
        <taxon>Myxobolidae</taxon>
        <taxon>Thelohanellus</taxon>
    </lineage>
</organism>
<dbReference type="InterPro" id="IPR034182">
    <property type="entry name" value="Kexin/furin"/>
</dbReference>
<dbReference type="Pfam" id="PF01483">
    <property type="entry name" value="P_proprotein"/>
    <property type="match status" value="1"/>
</dbReference>
<accession>A0A0C2JP54</accession>
<dbReference type="OrthoDB" id="300641at2759"/>
<dbReference type="PROSITE" id="PS00137">
    <property type="entry name" value="SUBTILASE_HIS"/>
    <property type="match status" value="1"/>
</dbReference>
<name>A0A0C2JP54_THEKT</name>
<dbReference type="InterPro" id="IPR000209">
    <property type="entry name" value="Peptidase_S8/S53_dom"/>
</dbReference>
<keyword evidence="10" id="KW-0812">Transmembrane</keyword>
<evidence type="ECO:0000256" key="9">
    <source>
        <dbReference type="PROSITE-ProRule" id="PRU01240"/>
    </source>
</evidence>
<evidence type="ECO:0000313" key="12">
    <source>
        <dbReference type="EMBL" id="KII71108.1"/>
    </source>
</evidence>
<dbReference type="CDD" id="cd04059">
    <property type="entry name" value="Peptidases_S8_Protein_convertases_Kexins_Furin-like"/>
    <property type="match status" value="1"/>
</dbReference>
<evidence type="ECO:0000256" key="1">
    <source>
        <dbReference type="ARBA" id="ARBA00005325"/>
    </source>
</evidence>
<evidence type="ECO:0000256" key="10">
    <source>
        <dbReference type="SAM" id="Phobius"/>
    </source>
</evidence>
<reference evidence="12 13" key="1">
    <citation type="journal article" date="2014" name="Genome Biol. Evol.">
        <title>The genome of the myxosporean Thelohanellus kitauei shows adaptations to nutrient acquisition within its fish host.</title>
        <authorList>
            <person name="Yang Y."/>
            <person name="Xiong J."/>
            <person name="Zhou Z."/>
            <person name="Huo F."/>
            <person name="Miao W."/>
            <person name="Ran C."/>
            <person name="Liu Y."/>
            <person name="Zhang J."/>
            <person name="Feng J."/>
            <person name="Wang M."/>
            <person name="Wang M."/>
            <person name="Wang L."/>
            <person name="Yao B."/>
        </authorList>
    </citation>
    <scope>NUCLEOTIDE SEQUENCE [LARGE SCALE GENOMIC DNA]</scope>
    <source>
        <strain evidence="12">Wuqing</strain>
    </source>
</reference>
<evidence type="ECO:0000256" key="4">
    <source>
        <dbReference type="ARBA" id="ARBA00022729"/>
    </source>
</evidence>
<keyword evidence="6 9" id="KW-0720">Serine protease</keyword>
<keyword evidence="5 9" id="KW-0378">Hydrolase</keyword>
<dbReference type="InterPro" id="IPR023827">
    <property type="entry name" value="Peptidase_S8_Asp-AS"/>
</dbReference>
<keyword evidence="4" id="KW-0732">Signal</keyword>
<dbReference type="GO" id="GO:0016485">
    <property type="term" value="P:protein processing"/>
    <property type="evidence" value="ECO:0007669"/>
    <property type="project" value="TreeGrafter"/>
</dbReference>
<keyword evidence="13" id="KW-1185">Reference proteome</keyword>
<proteinExistence type="inferred from homology"/>
<sequence length="678" mass="75399">MPMFESLRKPSFRSAYSQFYYLMMLLLFISFFTISLSGRIIFKLRNDIDRLLLSRYSCDSITLIPGLEVTRPGSSPKSYYACERNSLSLSDKHIVELAKNDPRFLKVFIDGQNQISPSLLFNDPEYKQQTFFFGQQEDKSGETVYYHNFPLLWDQNINGKGISIIVVDDGLDTTHSELKDSYDPNLSHNYVEDNTNPHTVTDDHGTQCTGLIASKPNNGKCGVGAAFGARIGAVRIFGGNTSSLFGTTIAQAVTYKYERTHIYSLSWVPRDDGKTVERRLPIAAENLKHAARYGRDGKGSIHVWATGNGGSYSDHCGYNWYLQLPGSFAVSATTWTGKIQSYGEKCTATLVSCISGSVDDEERTLFTTLPNDECRKTFSGTSACPPIVSSAIAGLLQVKGDLTVRDVRDIIIRSSLQIDEDAIINTAGLSFSLYFGFGLVQPDKMVELATSPSYKRLSPPRICMTPTFSPNIGCDGRCAIHSSIFTSGCVGGASTLDTVEMVIVTLSIQSTIRGSLYVVLTSPTGTNVRLLEPRPRDTSSEALTDWDIKLLTTYDERSYGHWKIKINVPTGVTTTLVSWRMALHGRLQSTDPSNQHNFIKRVVCKEDYDKKNLEILNLCTGSSSDADTETEDVDPFASERTDVEIIKKRPKTFCERYGLTLLPVTSWLPWLLHRLSIC</sequence>
<feature type="domain" description="P/Homo B" evidence="11">
    <location>
        <begin position="450"/>
        <end position="589"/>
    </location>
</feature>
<dbReference type="PROSITE" id="PS51829">
    <property type="entry name" value="P_HOMO_B"/>
    <property type="match status" value="1"/>
</dbReference>
<feature type="active site" description="Charge relay system" evidence="8 9">
    <location>
        <position position="168"/>
    </location>
</feature>
<dbReference type="PANTHER" id="PTHR42884:SF14">
    <property type="entry name" value="NEUROENDOCRINE CONVERTASE 1"/>
    <property type="match status" value="1"/>
</dbReference>
<dbReference type="Proteomes" id="UP000031668">
    <property type="component" value="Unassembled WGS sequence"/>
</dbReference>
<dbReference type="EMBL" id="JWZT01001860">
    <property type="protein sequence ID" value="KII71108.1"/>
    <property type="molecule type" value="Genomic_DNA"/>
</dbReference>
<dbReference type="GO" id="GO:0000139">
    <property type="term" value="C:Golgi membrane"/>
    <property type="evidence" value="ECO:0007669"/>
    <property type="project" value="TreeGrafter"/>
</dbReference>
<evidence type="ECO:0000256" key="3">
    <source>
        <dbReference type="ARBA" id="ARBA00022685"/>
    </source>
</evidence>
<keyword evidence="10" id="KW-1133">Transmembrane helix</keyword>
<dbReference type="Gene3D" id="3.40.50.200">
    <property type="entry name" value="Peptidase S8/S53 domain"/>
    <property type="match status" value="1"/>
</dbReference>
<dbReference type="GO" id="GO:0004252">
    <property type="term" value="F:serine-type endopeptidase activity"/>
    <property type="evidence" value="ECO:0007669"/>
    <property type="project" value="UniProtKB-UniRule"/>
</dbReference>
<dbReference type="InterPro" id="IPR002884">
    <property type="entry name" value="P_dom"/>
</dbReference>
<comment type="caution">
    <text evidence="12">The sequence shown here is derived from an EMBL/GenBank/DDBJ whole genome shotgun (WGS) entry which is preliminary data.</text>
</comment>
<evidence type="ECO:0000313" key="13">
    <source>
        <dbReference type="Proteomes" id="UP000031668"/>
    </source>
</evidence>
<keyword evidence="2 9" id="KW-0645">Protease</keyword>
<dbReference type="SUPFAM" id="SSF52743">
    <property type="entry name" value="Subtilisin-like"/>
    <property type="match status" value="1"/>
</dbReference>
<dbReference type="PANTHER" id="PTHR42884">
    <property type="entry name" value="PROPROTEIN CONVERTASE SUBTILISIN/KEXIN-RELATED"/>
    <property type="match status" value="1"/>
</dbReference>
<dbReference type="AlphaFoldDB" id="A0A0C2JP54"/>
<dbReference type="InterPro" id="IPR036852">
    <property type="entry name" value="Peptidase_S8/S53_dom_sf"/>
</dbReference>
<dbReference type="PRINTS" id="PR00723">
    <property type="entry name" value="SUBTILISIN"/>
</dbReference>
<dbReference type="Gene3D" id="2.60.120.260">
    <property type="entry name" value="Galactose-binding domain-like"/>
    <property type="match status" value="1"/>
</dbReference>
<evidence type="ECO:0000256" key="5">
    <source>
        <dbReference type="ARBA" id="ARBA00022801"/>
    </source>
</evidence>
<comment type="similarity">
    <text evidence="1">Belongs to the peptidase S8 family. Furin subfamily.</text>
</comment>
<evidence type="ECO:0000256" key="8">
    <source>
        <dbReference type="PIRSR" id="PIRSR615500-1"/>
    </source>
</evidence>
<evidence type="ECO:0000256" key="6">
    <source>
        <dbReference type="ARBA" id="ARBA00022825"/>
    </source>
</evidence>
<feature type="active site" description="Charge relay system" evidence="8 9">
    <location>
        <position position="204"/>
    </location>
</feature>
<dbReference type="PROSITE" id="PS00136">
    <property type="entry name" value="SUBTILASE_ASP"/>
    <property type="match status" value="1"/>
</dbReference>
<dbReference type="Pfam" id="PF00082">
    <property type="entry name" value="Peptidase_S8"/>
    <property type="match status" value="1"/>
</dbReference>
<feature type="active site" description="Charge relay system" evidence="8 9">
    <location>
        <position position="382"/>
    </location>
</feature>
<evidence type="ECO:0000259" key="11">
    <source>
        <dbReference type="PROSITE" id="PS51829"/>
    </source>
</evidence>
<protein>
    <submittedName>
        <fullName evidence="12">Neuroendocrine convertase 1</fullName>
    </submittedName>
</protein>
<dbReference type="PROSITE" id="PS51892">
    <property type="entry name" value="SUBTILASE"/>
    <property type="match status" value="1"/>
</dbReference>
<dbReference type="InterPro" id="IPR015500">
    <property type="entry name" value="Peptidase_S8_subtilisin-rel"/>
</dbReference>
<feature type="transmembrane region" description="Helical" evidence="10">
    <location>
        <begin position="20"/>
        <end position="42"/>
    </location>
</feature>
<dbReference type="OMA" id="YERTHIY"/>
<keyword evidence="10" id="KW-0472">Membrane</keyword>
<gene>
    <name evidence="12" type="ORF">RF11_04753</name>
</gene>
<dbReference type="GO" id="GO:0005802">
    <property type="term" value="C:trans-Golgi network"/>
    <property type="evidence" value="ECO:0007669"/>
    <property type="project" value="TreeGrafter"/>
</dbReference>
<evidence type="ECO:0000256" key="2">
    <source>
        <dbReference type="ARBA" id="ARBA00022670"/>
    </source>
</evidence>
<dbReference type="SUPFAM" id="SSF49785">
    <property type="entry name" value="Galactose-binding domain-like"/>
    <property type="match status" value="1"/>
</dbReference>